<dbReference type="Proteomes" id="UP000463975">
    <property type="component" value="Chromosome"/>
</dbReference>
<gene>
    <name evidence="1" type="ORF">GT348_08870</name>
</gene>
<reference evidence="1 2" key="1">
    <citation type="submission" date="2020-01" db="EMBL/GenBank/DDBJ databases">
        <title>Genome sequencing of strain KACC 21507.</title>
        <authorList>
            <person name="Heo J."/>
            <person name="Kim S.-J."/>
            <person name="Kim J.-S."/>
            <person name="Hong S.-B."/>
            <person name="Kwon S.-W."/>
        </authorList>
    </citation>
    <scope>NUCLEOTIDE SEQUENCE [LARGE SCALE GENOMIC DNA]</scope>
    <source>
        <strain evidence="1 2">KACC 21507</strain>
    </source>
</reference>
<dbReference type="AlphaFoldDB" id="A0A6P1NKZ1"/>
<organism evidence="1 2">
    <name type="scientific">Aristophania vespae</name>
    <dbReference type="NCBI Taxonomy" id="2697033"/>
    <lineage>
        <taxon>Bacteria</taxon>
        <taxon>Pseudomonadati</taxon>
        <taxon>Pseudomonadota</taxon>
        <taxon>Alphaproteobacteria</taxon>
        <taxon>Acetobacterales</taxon>
        <taxon>Acetobacteraceae</taxon>
        <taxon>Aristophania</taxon>
    </lineage>
</organism>
<protein>
    <recommendedName>
        <fullName evidence="3">Glycosyltransferase</fullName>
    </recommendedName>
</protein>
<name>A0A6P1NKZ1_9PROT</name>
<keyword evidence="2" id="KW-1185">Reference proteome</keyword>
<dbReference type="EMBL" id="CP047652">
    <property type="protein sequence ID" value="QHI96302.1"/>
    <property type="molecule type" value="Genomic_DNA"/>
</dbReference>
<evidence type="ECO:0000313" key="2">
    <source>
        <dbReference type="Proteomes" id="UP000463975"/>
    </source>
</evidence>
<dbReference type="RefSeq" id="WP_160619360.1">
    <property type="nucleotide sequence ID" value="NZ_CP047652.1"/>
</dbReference>
<accession>A0A6P1NKZ1</accession>
<evidence type="ECO:0000313" key="1">
    <source>
        <dbReference type="EMBL" id="QHI96302.1"/>
    </source>
</evidence>
<evidence type="ECO:0008006" key="3">
    <source>
        <dbReference type="Google" id="ProtNLM"/>
    </source>
</evidence>
<dbReference type="KEGG" id="bomb:GT348_08870"/>
<sequence>MLTLDADSVMDGALIVRLTAAMEAHLHWPHSKSPTIVGGHTLFARMQQFAGRIYGPLIAHGVAWWHGSEGNYWAITPLSALRPLLSKLACTFTRKAPFAVIF</sequence>
<proteinExistence type="predicted"/>